<dbReference type="Gene3D" id="2.130.10.120">
    <property type="entry name" value="Prolyl oligopeptidase, N-terminal domain"/>
    <property type="match status" value="1"/>
</dbReference>
<dbReference type="Gene3D" id="3.40.50.1820">
    <property type="entry name" value="alpha/beta hydrolase"/>
    <property type="match status" value="1"/>
</dbReference>
<dbReference type="GO" id="GO:0070012">
    <property type="term" value="F:oligopeptidase activity"/>
    <property type="evidence" value="ECO:0007669"/>
    <property type="project" value="TreeGrafter"/>
</dbReference>
<accession>A0A7T4N2T4</accession>
<keyword evidence="7" id="KW-1185">Reference proteome</keyword>
<proteinExistence type="predicted"/>
<keyword evidence="3" id="KW-0720">Serine protease</keyword>
<dbReference type="Pfam" id="PF02897">
    <property type="entry name" value="Peptidase_S9_N"/>
    <property type="match status" value="1"/>
</dbReference>
<sequence>MPAPLASSAPFSWPLSPDPFLSLEALDDPAALAWVEQQNARTRAAWCSGAQFESLRRRLADAYLPRERPVIPDRWKDWAYDLWQDERNPRGIWRRTTWAAWRSGAPVWQNLLDFDALGAAEGAPWVCVELDILYPDGDRALITMSPGGSDAQVVREFDIDAQRFVDDGFAIAKAGKHTASWIDRDTLYVGWDNGRKTLTRSGYPREVRRWTRGTALADAPVVFRGAFGDIGVEAHYDPVEWRHTVVSSVDFFDSHTYYLDSAGGADGAESAADAWRQYDVPAHVAVGGWQGWLLLEPRLDWDCEGAHYPGGALLAIREEAFLRGERDVVPLFMPTPLTSACEWTHTRNHLIVSYLDDVQNKTSLWTPSQGPDHAWHWQQRLFPSHADGQADVSPVEPTLNDEVFVDTDDYLQPPAYWLADLARDDLREWELIDRWPTQFDATRFVVTRGHAVSADGTRVPYTVIGPRDVQTSGQAARPCLLSGYGGFAIPLLPSYLTGQGIGWLERGGVYVVAHIRGGGEFGTRWHTAAQGEHRQRAFDDFIAVAEALIDTGVTSAAQLGIQGGSNGGLLVAACMVQRPELFGAVVCEVPLLDMSRYHLLHAGASWIDEYGDPDEPDEARALAAYSPYHRVSADVAYPPVLFTTSTADDRVHPGHARKMAARMQALGAPAADRVWYRENTEGGHGGSDELEQAEHDAMVFEFLWRVLNGSAQGEATA</sequence>
<protein>
    <submittedName>
        <fullName evidence="6">S9 family peptidase</fullName>
    </submittedName>
</protein>
<dbReference type="SUPFAM" id="SSF53474">
    <property type="entry name" value="alpha/beta-Hydrolases"/>
    <property type="match status" value="1"/>
</dbReference>
<dbReference type="EMBL" id="CP066075">
    <property type="protein sequence ID" value="QQC64206.1"/>
    <property type="molecule type" value="Genomic_DNA"/>
</dbReference>
<dbReference type="InterPro" id="IPR051167">
    <property type="entry name" value="Prolyl_oligopep/macrocyclase"/>
</dbReference>
<dbReference type="KEGG" id="pgis:I6I06_01500"/>
<dbReference type="PRINTS" id="PR00862">
    <property type="entry name" value="PROLIGOPTASE"/>
</dbReference>
<feature type="domain" description="Peptidase S9 prolyl oligopeptidase catalytic" evidence="4">
    <location>
        <begin position="503"/>
        <end position="709"/>
    </location>
</feature>
<dbReference type="GO" id="GO:0006508">
    <property type="term" value="P:proteolysis"/>
    <property type="evidence" value="ECO:0007669"/>
    <property type="project" value="UniProtKB-KW"/>
</dbReference>
<evidence type="ECO:0000313" key="7">
    <source>
        <dbReference type="Proteomes" id="UP000595610"/>
    </source>
</evidence>
<evidence type="ECO:0000259" key="5">
    <source>
        <dbReference type="Pfam" id="PF02897"/>
    </source>
</evidence>
<gene>
    <name evidence="6" type="ORF">I6I06_01500</name>
</gene>
<reference evidence="6 7" key="1">
    <citation type="submission" date="2020-12" db="EMBL/GenBank/DDBJ databases">
        <title>FDA dAtabase for Regulatory Grade micrObial Sequences (FDA-ARGOS): Supporting development and validation of Infectious Disease Dx tests.</title>
        <authorList>
            <person name="Nelson B."/>
            <person name="Plummer A."/>
            <person name="Tallon L."/>
            <person name="Sadzewicz L."/>
            <person name="Zhao X."/>
            <person name="Boylan J."/>
            <person name="Ott S."/>
            <person name="Bowen H."/>
            <person name="Vavikolanu K."/>
            <person name="Mehta A."/>
            <person name="Aluvathingal J."/>
            <person name="Nadendla S."/>
            <person name="Myers T."/>
            <person name="Yan Y."/>
            <person name="Sichtig H."/>
        </authorList>
    </citation>
    <scope>NUCLEOTIDE SEQUENCE [LARGE SCALE GENOMIC DNA]</scope>
    <source>
        <strain evidence="6 7">FDAARGOS_1049</strain>
    </source>
</reference>
<evidence type="ECO:0000256" key="2">
    <source>
        <dbReference type="ARBA" id="ARBA00022801"/>
    </source>
</evidence>
<dbReference type="InterPro" id="IPR001375">
    <property type="entry name" value="Peptidase_S9_cat"/>
</dbReference>
<dbReference type="GO" id="GO:0004252">
    <property type="term" value="F:serine-type endopeptidase activity"/>
    <property type="evidence" value="ECO:0007669"/>
    <property type="project" value="InterPro"/>
</dbReference>
<evidence type="ECO:0000259" key="4">
    <source>
        <dbReference type="Pfam" id="PF00326"/>
    </source>
</evidence>
<dbReference type="InterPro" id="IPR029058">
    <property type="entry name" value="AB_hydrolase_fold"/>
</dbReference>
<dbReference type="RefSeq" id="WP_042322723.1">
    <property type="nucleotide sequence ID" value="NZ_CP066075.1"/>
</dbReference>
<evidence type="ECO:0000313" key="6">
    <source>
        <dbReference type="EMBL" id="QQC64206.1"/>
    </source>
</evidence>
<name>A0A7T4N2T4_9BURK</name>
<dbReference type="SUPFAM" id="SSF50993">
    <property type="entry name" value="Peptidase/esterase 'gauge' domain"/>
    <property type="match status" value="1"/>
</dbReference>
<dbReference type="PANTHER" id="PTHR42881">
    <property type="entry name" value="PROLYL ENDOPEPTIDASE"/>
    <property type="match status" value="1"/>
</dbReference>
<dbReference type="InterPro" id="IPR023302">
    <property type="entry name" value="Pept_S9A_N"/>
</dbReference>
<evidence type="ECO:0000256" key="1">
    <source>
        <dbReference type="ARBA" id="ARBA00022670"/>
    </source>
</evidence>
<dbReference type="Pfam" id="PF00326">
    <property type="entry name" value="Peptidase_S9"/>
    <property type="match status" value="1"/>
</dbReference>
<feature type="domain" description="Peptidase S9A N-terminal" evidence="5">
    <location>
        <begin position="18"/>
        <end position="225"/>
    </location>
</feature>
<organism evidence="6 7">
    <name type="scientific">Paraburkholderia ginsengisoli</name>
    <dbReference type="NCBI Taxonomy" id="311231"/>
    <lineage>
        <taxon>Bacteria</taxon>
        <taxon>Pseudomonadati</taxon>
        <taxon>Pseudomonadota</taxon>
        <taxon>Betaproteobacteria</taxon>
        <taxon>Burkholderiales</taxon>
        <taxon>Burkholderiaceae</taxon>
        <taxon>Paraburkholderia</taxon>
    </lineage>
</organism>
<dbReference type="Proteomes" id="UP000595610">
    <property type="component" value="Chromosome 1"/>
</dbReference>
<dbReference type="InterPro" id="IPR002470">
    <property type="entry name" value="Peptidase_S9A"/>
</dbReference>
<dbReference type="GO" id="GO:0005829">
    <property type="term" value="C:cytosol"/>
    <property type="evidence" value="ECO:0007669"/>
    <property type="project" value="TreeGrafter"/>
</dbReference>
<keyword evidence="2" id="KW-0378">Hydrolase</keyword>
<evidence type="ECO:0000256" key="3">
    <source>
        <dbReference type="ARBA" id="ARBA00022825"/>
    </source>
</evidence>
<dbReference type="PANTHER" id="PTHR42881:SF13">
    <property type="entry name" value="PROLYL ENDOPEPTIDASE"/>
    <property type="match status" value="1"/>
</dbReference>
<keyword evidence="1" id="KW-0645">Protease</keyword>
<dbReference type="AlphaFoldDB" id="A0A7T4N2T4"/>